<dbReference type="GO" id="GO:0003676">
    <property type="term" value="F:nucleic acid binding"/>
    <property type="evidence" value="ECO:0007669"/>
    <property type="project" value="InterPro"/>
</dbReference>
<gene>
    <name evidence="1" type="ORF">Tam10B_0074</name>
</gene>
<dbReference type="InterPro" id="IPR036397">
    <property type="entry name" value="RNaseH_sf"/>
</dbReference>
<evidence type="ECO:0000313" key="2">
    <source>
        <dbReference type="Proteomes" id="UP000215433"/>
    </source>
</evidence>
<dbReference type="SUPFAM" id="SSF53098">
    <property type="entry name" value="Ribonuclease H-like"/>
    <property type="match status" value="1"/>
</dbReference>
<protein>
    <submittedName>
        <fullName evidence="1">Uncharacterized protein</fullName>
    </submittedName>
</protein>
<dbReference type="RefSeq" id="WP_093959304.1">
    <property type="nucleotide sequence ID" value="NZ_NEWD01000002.1"/>
</dbReference>
<comment type="caution">
    <text evidence="1">The sequence shown here is derived from an EMBL/GenBank/DDBJ whole genome shotgun (WGS) entry which is preliminary data.</text>
</comment>
<dbReference type="AlphaFoldDB" id="A0A229W194"/>
<evidence type="ECO:0000313" key="1">
    <source>
        <dbReference type="EMBL" id="OXN01632.1"/>
    </source>
</evidence>
<sequence>MNELDKPVRLLWVDVETTGLDPASGHLLEASVRVTDLAGVELSRHHVLARPEHWETVLRGMDARWRHTHTVNGLIDAVSSLAPHLGDVRFAGLGLTAFIVAQAREAVLRPAGWNPQFDMRWLACTAPDALGLLDYHWMDVQSAFALLEHLSPDTARRILDQAPETDHRSDQCLDREIGIYRLLRRAMLVGSLGFHEVAL</sequence>
<organism evidence="1 2">
    <name type="scientific">Bifidobacterium vansinderenii</name>
    <dbReference type="NCBI Taxonomy" id="1984871"/>
    <lineage>
        <taxon>Bacteria</taxon>
        <taxon>Bacillati</taxon>
        <taxon>Actinomycetota</taxon>
        <taxon>Actinomycetes</taxon>
        <taxon>Bifidobacteriales</taxon>
        <taxon>Bifidobacteriaceae</taxon>
        <taxon>Bifidobacterium</taxon>
    </lineage>
</organism>
<proteinExistence type="predicted"/>
<dbReference type="OrthoDB" id="3240518at2"/>
<dbReference type="Proteomes" id="UP000215433">
    <property type="component" value="Unassembled WGS sequence"/>
</dbReference>
<dbReference type="InterPro" id="IPR012337">
    <property type="entry name" value="RNaseH-like_sf"/>
</dbReference>
<dbReference type="Gene3D" id="3.30.420.10">
    <property type="entry name" value="Ribonuclease H-like superfamily/Ribonuclease H"/>
    <property type="match status" value="1"/>
</dbReference>
<dbReference type="EMBL" id="NEWD01000002">
    <property type="protein sequence ID" value="OXN01632.1"/>
    <property type="molecule type" value="Genomic_DNA"/>
</dbReference>
<name>A0A229W194_9BIFI</name>
<reference evidence="1 2" key="1">
    <citation type="submission" date="2017-05" db="EMBL/GenBank/DDBJ databases">
        <title>Bifidobacterium vansinderenii sp. nov.</title>
        <authorList>
            <person name="Lugli G.A."/>
            <person name="Duranti S."/>
            <person name="Mangifesta M."/>
        </authorList>
    </citation>
    <scope>NUCLEOTIDE SEQUENCE [LARGE SCALE GENOMIC DNA]</scope>
    <source>
        <strain evidence="1 2">Tam10B</strain>
    </source>
</reference>
<accession>A0A229W194</accession>
<keyword evidence="2" id="KW-1185">Reference proteome</keyword>